<dbReference type="EMBL" id="DXFX01000053">
    <property type="protein sequence ID" value="HIX07627.1"/>
    <property type="molecule type" value="Genomic_DNA"/>
</dbReference>
<keyword evidence="1" id="KW-0472">Membrane</keyword>
<comment type="caution">
    <text evidence="2">The sequence shown here is derived from an EMBL/GenBank/DDBJ whole genome shotgun (WGS) entry which is preliminary data.</text>
</comment>
<reference evidence="2" key="2">
    <citation type="submission" date="2021-04" db="EMBL/GenBank/DDBJ databases">
        <authorList>
            <person name="Gilroy R."/>
        </authorList>
    </citation>
    <scope>NUCLEOTIDE SEQUENCE</scope>
    <source>
        <strain evidence="2">811</strain>
    </source>
</reference>
<sequence length="189" mass="20702">MKRFTTKMLCRAGVIAALYTVLTWPLGSLAFGAIGFQIRPAEALTMLPFFFPESIPALFVGCFLANLLLGYSVWDMTLGPLASLAAAILTWLTGKLIKNTPVKLIVGGLFPVLINAFVVPLIFILTGSTTAGYWFYFASLTLTQAVWVYGLGVPLYFAVRSLRRRGVSVFLDNTTGEQLEKNALSEHKN</sequence>
<evidence type="ECO:0000256" key="1">
    <source>
        <dbReference type="SAM" id="Phobius"/>
    </source>
</evidence>
<name>A0A9D1V7I4_9FIRM</name>
<dbReference type="Pfam" id="PF06177">
    <property type="entry name" value="QueT"/>
    <property type="match status" value="1"/>
</dbReference>
<evidence type="ECO:0000313" key="2">
    <source>
        <dbReference type="EMBL" id="HIX07627.1"/>
    </source>
</evidence>
<dbReference type="InterPro" id="IPR010387">
    <property type="entry name" value="QueT"/>
</dbReference>
<keyword evidence="1" id="KW-1133">Transmembrane helix</keyword>
<proteinExistence type="predicted"/>
<organism evidence="2 3">
    <name type="scientific">Candidatus Borkfalkia faecipullorum</name>
    <dbReference type="NCBI Taxonomy" id="2838510"/>
    <lineage>
        <taxon>Bacteria</taxon>
        <taxon>Bacillati</taxon>
        <taxon>Bacillota</taxon>
        <taxon>Clostridia</taxon>
        <taxon>Christensenellales</taxon>
        <taxon>Christensenellaceae</taxon>
        <taxon>Candidatus Borkfalkia</taxon>
    </lineage>
</organism>
<feature type="transmembrane region" description="Helical" evidence="1">
    <location>
        <begin position="133"/>
        <end position="159"/>
    </location>
</feature>
<feature type="transmembrane region" description="Helical" evidence="1">
    <location>
        <begin position="12"/>
        <end position="34"/>
    </location>
</feature>
<dbReference type="AlphaFoldDB" id="A0A9D1V7I4"/>
<protein>
    <submittedName>
        <fullName evidence="2">QueT transporter family protein</fullName>
    </submittedName>
</protein>
<keyword evidence="1" id="KW-0812">Transmembrane</keyword>
<feature type="transmembrane region" description="Helical" evidence="1">
    <location>
        <begin position="104"/>
        <end position="127"/>
    </location>
</feature>
<dbReference type="PIRSF" id="PIRSF031501">
    <property type="entry name" value="QueT"/>
    <property type="match status" value="1"/>
</dbReference>
<dbReference type="PANTHER" id="PTHR40044:SF1">
    <property type="entry name" value="INTEGRAL MEMBRANE PROTEIN"/>
    <property type="match status" value="1"/>
</dbReference>
<dbReference type="Proteomes" id="UP000824204">
    <property type="component" value="Unassembled WGS sequence"/>
</dbReference>
<evidence type="ECO:0000313" key="3">
    <source>
        <dbReference type="Proteomes" id="UP000824204"/>
    </source>
</evidence>
<accession>A0A9D1V7I4</accession>
<gene>
    <name evidence="2" type="ORF">H9741_04085</name>
</gene>
<reference evidence="2" key="1">
    <citation type="journal article" date="2021" name="PeerJ">
        <title>Extensive microbial diversity within the chicken gut microbiome revealed by metagenomics and culture.</title>
        <authorList>
            <person name="Gilroy R."/>
            <person name="Ravi A."/>
            <person name="Getino M."/>
            <person name="Pursley I."/>
            <person name="Horton D.L."/>
            <person name="Alikhan N.F."/>
            <person name="Baker D."/>
            <person name="Gharbi K."/>
            <person name="Hall N."/>
            <person name="Watson M."/>
            <person name="Adriaenssens E.M."/>
            <person name="Foster-Nyarko E."/>
            <person name="Jarju S."/>
            <person name="Secka A."/>
            <person name="Antonio M."/>
            <person name="Oren A."/>
            <person name="Chaudhuri R.R."/>
            <person name="La Ragione R."/>
            <person name="Hildebrand F."/>
            <person name="Pallen M.J."/>
        </authorList>
    </citation>
    <scope>NUCLEOTIDE SEQUENCE</scope>
    <source>
        <strain evidence="2">811</strain>
    </source>
</reference>
<dbReference type="PANTHER" id="PTHR40044">
    <property type="entry name" value="INTEGRAL MEMBRANE PROTEIN-RELATED"/>
    <property type="match status" value="1"/>
</dbReference>
<feature type="transmembrane region" description="Helical" evidence="1">
    <location>
        <begin position="55"/>
        <end position="74"/>
    </location>
</feature>